<feature type="domain" description="Late nodulin" evidence="1">
    <location>
        <begin position="7"/>
        <end position="58"/>
    </location>
</feature>
<dbReference type="Gramene" id="rna40692">
    <property type="protein sequence ID" value="RHN46236.1"/>
    <property type="gene ID" value="gene40692"/>
</dbReference>
<dbReference type="Proteomes" id="UP000265566">
    <property type="component" value="Chromosome 7"/>
</dbReference>
<evidence type="ECO:0000259" key="1">
    <source>
        <dbReference type="Pfam" id="PF07127"/>
    </source>
</evidence>
<accession>A0A396GYM3</accession>
<gene>
    <name evidence="2" type="ORF">MtrunA17_Chr7g0240001</name>
</gene>
<dbReference type="InterPro" id="IPR009810">
    <property type="entry name" value="Nodulin_late_dom"/>
</dbReference>
<evidence type="ECO:0000313" key="2">
    <source>
        <dbReference type="EMBL" id="RHN46236.1"/>
    </source>
</evidence>
<dbReference type="AlphaFoldDB" id="A0A396GYM3"/>
<organism evidence="2">
    <name type="scientific">Medicago truncatula</name>
    <name type="common">Barrel medic</name>
    <name type="synonym">Medicago tribuloides</name>
    <dbReference type="NCBI Taxonomy" id="3880"/>
    <lineage>
        <taxon>Eukaryota</taxon>
        <taxon>Viridiplantae</taxon>
        <taxon>Streptophyta</taxon>
        <taxon>Embryophyta</taxon>
        <taxon>Tracheophyta</taxon>
        <taxon>Spermatophyta</taxon>
        <taxon>Magnoliopsida</taxon>
        <taxon>eudicotyledons</taxon>
        <taxon>Gunneridae</taxon>
        <taxon>Pentapetalae</taxon>
        <taxon>rosids</taxon>
        <taxon>fabids</taxon>
        <taxon>Fabales</taxon>
        <taxon>Fabaceae</taxon>
        <taxon>Papilionoideae</taxon>
        <taxon>50 kb inversion clade</taxon>
        <taxon>NPAAA clade</taxon>
        <taxon>Hologalegina</taxon>
        <taxon>IRL clade</taxon>
        <taxon>Trifolieae</taxon>
        <taxon>Medicago</taxon>
    </lineage>
</organism>
<sequence>MQRRKFMAQILKFVYALILFLSLFFILINGDRIPCATDADCPPKILPIIHKCINNFCKLKLYN</sequence>
<dbReference type="EMBL" id="PSQE01000007">
    <property type="protein sequence ID" value="RHN46236.1"/>
    <property type="molecule type" value="Genomic_DNA"/>
</dbReference>
<protein>
    <submittedName>
        <fullName evidence="2">Putative Late nodulin</fullName>
    </submittedName>
</protein>
<dbReference type="GO" id="GO:0046872">
    <property type="term" value="F:metal ion binding"/>
    <property type="evidence" value="ECO:0007669"/>
    <property type="project" value="InterPro"/>
</dbReference>
<comment type="caution">
    <text evidence="2">The sequence shown here is derived from an EMBL/GenBank/DDBJ whole genome shotgun (WGS) entry which is preliminary data.</text>
</comment>
<reference evidence="2" key="1">
    <citation type="journal article" date="2018" name="Nat. Plants">
        <title>Whole-genome landscape of Medicago truncatula symbiotic genes.</title>
        <authorList>
            <person name="Pecrix Y."/>
            <person name="Gamas P."/>
            <person name="Carrere S."/>
        </authorList>
    </citation>
    <scope>NUCLEOTIDE SEQUENCE</scope>
    <source>
        <tissue evidence="2">Leaves</tissue>
    </source>
</reference>
<name>A0A396GYM3_MEDTR</name>
<proteinExistence type="predicted"/>
<dbReference type="Pfam" id="PF07127">
    <property type="entry name" value="Nodulin_late"/>
    <property type="match status" value="1"/>
</dbReference>